<accession>A0A0G4ERD9</accession>
<sequence>MFLFGSTVRRSSPAADSIGRPSALAPTRHSSAAAIRGAVRVDEGLWLGDGACHNEDWLSDKRVTRVVNCGSWSAQLKERFETVEYFPMASFADHASGAGHFEEEDGRLMEMAEWVMEGLRQGEGVLVGSQLGRSEAVAAMVAVIMIKNKKPLSSAIAHVRRAVEAKDGAIFFLSEGCEQRLRGFISRQVKKGLSGAFNLTPSEKSNTSETQQAAESAHLAPLRSHRVMFGVHNSISDDLQDGYTMMPSSASPFATESEGVGGGLSNPPTQRGDIVRQQGPSAYDSRCRQSTQDDTTVAEPLPMPEYRPEPWTLARFFCEFCTASVLFCGALEEPTTLDSHDLVFDRRPSIDPVGVGDSDRPVGHDQEDEEGSGLVDEAKPLLTPTREGTRGGLFADDDI</sequence>
<dbReference type="Proteomes" id="UP000041254">
    <property type="component" value="Unassembled WGS sequence"/>
</dbReference>
<dbReference type="SUPFAM" id="SSF52799">
    <property type="entry name" value="(Phosphotyrosine protein) phosphatases II"/>
    <property type="match status" value="1"/>
</dbReference>
<evidence type="ECO:0008006" key="4">
    <source>
        <dbReference type="Google" id="ProtNLM"/>
    </source>
</evidence>
<dbReference type="VEuPathDB" id="CryptoDB:Vbra_4119"/>
<keyword evidence="3" id="KW-1185">Reference proteome</keyword>
<feature type="region of interest" description="Disordered" evidence="1">
    <location>
        <begin position="350"/>
        <end position="399"/>
    </location>
</feature>
<reference evidence="2 3" key="1">
    <citation type="submission" date="2014-11" db="EMBL/GenBank/DDBJ databases">
        <authorList>
            <person name="Zhu J."/>
            <person name="Qi W."/>
            <person name="Song R."/>
        </authorList>
    </citation>
    <scope>NUCLEOTIDE SEQUENCE [LARGE SCALE GENOMIC DNA]</scope>
</reference>
<name>A0A0G4ERD9_VITBC</name>
<dbReference type="EMBL" id="CDMY01000293">
    <property type="protein sequence ID" value="CEL99999.1"/>
    <property type="molecule type" value="Genomic_DNA"/>
</dbReference>
<evidence type="ECO:0000256" key="1">
    <source>
        <dbReference type="SAM" id="MobiDB-lite"/>
    </source>
</evidence>
<proteinExistence type="predicted"/>
<evidence type="ECO:0000313" key="3">
    <source>
        <dbReference type="Proteomes" id="UP000041254"/>
    </source>
</evidence>
<organism evidence="2 3">
    <name type="scientific">Vitrella brassicaformis (strain CCMP3155)</name>
    <dbReference type="NCBI Taxonomy" id="1169540"/>
    <lineage>
        <taxon>Eukaryota</taxon>
        <taxon>Sar</taxon>
        <taxon>Alveolata</taxon>
        <taxon>Colpodellida</taxon>
        <taxon>Vitrellaceae</taxon>
        <taxon>Vitrella</taxon>
    </lineage>
</organism>
<evidence type="ECO:0000313" key="2">
    <source>
        <dbReference type="EMBL" id="CEL99999.1"/>
    </source>
</evidence>
<gene>
    <name evidence="2" type="ORF">Vbra_4119</name>
</gene>
<protein>
    <recommendedName>
        <fullName evidence="4">Tyrosine-protein phosphatase domain-containing protein</fullName>
    </recommendedName>
</protein>
<dbReference type="CDD" id="cd14498">
    <property type="entry name" value="DSP"/>
    <property type="match status" value="1"/>
</dbReference>
<dbReference type="Gene3D" id="3.90.190.10">
    <property type="entry name" value="Protein tyrosine phosphatase superfamily"/>
    <property type="match status" value="1"/>
</dbReference>
<dbReference type="InParanoid" id="A0A0G4ERD9"/>
<dbReference type="AlphaFoldDB" id="A0A0G4ERD9"/>
<feature type="region of interest" description="Disordered" evidence="1">
    <location>
        <begin position="1"/>
        <end position="24"/>
    </location>
</feature>
<feature type="region of interest" description="Disordered" evidence="1">
    <location>
        <begin position="240"/>
        <end position="303"/>
    </location>
</feature>
<dbReference type="InterPro" id="IPR029021">
    <property type="entry name" value="Prot-tyrosine_phosphatase-like"/>
</dbReference>